<evidence type="ECO:0000256" key="3">
    <source>
        <dbReference type="ARBA" id="ARBA00022692"/>
    </source>
</evidence>
<feature type="transmembrane region" description="Helical" evidence="6">
    <location>
        <begin position="12"/>
        <end position="31"/>
    </location>
</feature>
<dbReference type="RefSeq" id="WP_089372658.1">
    <property type="nucleotide sequence ID" value="NZ_BMEP01000005.1"/>
</dbReference>
<dbReference type="Pfam" id="PF00892">
    <property type="entry name" value="EamA"/>
    <property type="match status" value="2"/>
</dbReference>
<keyword evidence="3 6" id="KW-0812">Transmembrane</keyword>
<evidence type="ECO:0000256" key="4">
    <source>
        <dbReference type="ARBA" id="ARBA00022989"/>
    </source>
</evidence>
<accession>A0A239BCW1</accession>
<evidence type="ECO:0000259" key="7">
    <source>
        <dbReference type="Pfam" id="PF00892"/>
    </source>
</evidence>
<name>A0A239BCW1_9FLAO</name>
<dbReference type="OrthoDB" id="9150437at2"/>
<comment type="subcellular location">
    <subcellularLocation>
        <location evidence="1">Membrane</location>
        <topology evidence="1">Multi-pass membrane protein</topology>
    </subcellularLocation>
</comment>
<gene>
    <name evidence="8" type="ORF">SAMN06265376_10632</name>
</gene>
<organism evidence="8 9">
    <name type="scientific">Dokdonia pacifica</name>
    <dbReference type="NCBI Taxonomy" id="1627892"/>
    <lineage>
        <taxon>Bacteria</taxon>
        <taxon>Pseudomonadati</taxon>
        <taxon>Bacteroidota</taxon>
        <taxon>Flavobacteriia</taxon>
        <taxon>Flavobacteriales</taxon>
        <taxon>Flavobacteriaceae</taxon>
        <taxon>Dokdonia</taxon>
    </lineage>
</organism>
<dbReference type="PANTHER" id="PTHR32322">
    <property type="entry name" value="INNER MEMBRANE TRANSPORTER"/>
    <property type="match status" value="1"/>
</dbReference>
<feature type="transmembrane region" description="Helical" evidence="6">
    <location>
        <begin position="176"/>
        <end position="194"/>
    </location>
</feature>
<dbReference type="EMBL" id="FZNY01000006">
    <property type="protein sequence ID" value="SNS04843.1"/>
    <property type="molecule type" value="Genomic_DNA"/>
</dbReference>
<feature type="domain" description="EamA" evidence="7">
    <location>
        <begin position="12"/>
        <end position="137"/>
    </location>
</feature>
<dbReference type="GO" id="GO:0016020">
    <property type="term" value="C:membrane"/>
    <property type="evidence" value="ECO:0007669"/>
    <property type="project" value="UniProtKB-SubCell"/>
</dbReference>
<dbReference type="Proteomes" id="UP000198379">
    <property type="component" value="Unassembled WGS sequence"/>
</dbReference>
<comment type="similarity">
    <text evidence="2">Belongs to the EamA transporter family.</text>
</comment>
<feature type="transmembrane region" description="Helical" evidence="6">
    <location>
        <begin position="143"/>
        <end position="164"/>
    </location>
</feature>
<dbReference type="SUPFAM" id="SSF103481">
    <property type="entry name" value="Multidrug resistance efflux transporter EmrE"/>
    <property type="match status" value="2"/>
</dbReference>
<reference evidence="8 9" key="1">
    <citation type="submission" date="2017-06" db="EMBL/GenBank/DDBJ databases">
        <authorList>
            <person name="Kim H.J."/>
            <person name="Triplett B.A."/>
        </authorList>
    </citation>
    <scope>NUCLEOTIDE SEQUENCE [LARGE SCALE GENOMIC DNA]</scope>
    <source>
        <strain evidence="8 9">DSM 25597</strain>
    </source>
</reference>
<evidence type="ECO:0000256" key="2">
    <source>
        <dbReference type="ARBA" id="ARBA00007362"/>
    </source>
</evidence>
<evidence type="ECO:0000256" key="6">
    <source>
        <dbReference type="SAM" id="Phobius"/>
    </source>
</evidence>
<feature type="domain" description="EamA" evidence="7">
    <location>
        <begin position="145"/>
        <end position="284"/>
    </location>
</feature>
<evidence type="ECO:0000256" key="1">
    <source>
        <dbReference type="ARBA" id="ARBA00004141"/>
    </source>
</evidence>
<sequence>MQNAKLRSYLHFHLIVFIWGFTAVLGSLISIDSVPLVWFRMGIASIFIFIYIKWKKIDISLSRKAFLSFSIAGIIIAVHWLTFFGAIKVSNVSITLAMMSTGAFFTALLEPIFYKRKLIWYEVLFGVIVIGALYLIFEVQPEYRLGIGLALLSALLSAIFTLVNGKFVHDHNPTKISFYELVVGTLFITAYLAFAKADTFFSTSFFDLPYTDWIYLFILASVCTAYAFIASVKVMRHLSPYTIMLTINLEPVYGILLAFMVLGDKEQMSPEFYYGAIVILLVVIANGILKNRNLLRSKKETAVK</sequence>
<feature type="transmembrane region" description="Helical" evidence="6">
    <location>
        <begin position="272"/>
        <end position="289"/>
    </location>
</feature>
<feature type="transmembrane region" description="Helical" evidence="6">
    <location>
        <begin position="118"/>
        <end position="137"/>
    </location>
</feature>
<dbReference type="PANTHER" id="PTHR32322:SF2">
    <property type="entry name" value="EAMA DOMAIN-CONTAINING PROTEIN"/>
    <property type="match status" value="1"/>
</dbReference>
<dbReference type="InterPro" id="IPR037185">
    <property type="entry name" value="EmrE-like"/>
</dbReference>
<feature type="transmembrane region" description="Helical" evidence="6">
    <location>
        <begin position="66"/>
        <end position="86"/>
    </location>
</feature>
<keyword evidence="4 6" id="KW-1133">Transmembrane helix</keyword>
<evidence type="ECO:0000313" key="8">
    <source>
        <dbReference type="EMBL" id="SNS04843.1"/>
    </source>
</evidence>
<evidence type="ECO:0000313" key="9">
    <source>
        <dbReference type="Proteomes" id="UP000198379"/>
    </source>
</evidence>
<protein>
    <submittedName>
        <fullName evidence="8">EamA-like transporter family protein</fullName>
    </submittedName>
</protein>
<keyword evidence="5 6" id="KW-0472">Membrane</keyword>
<keyword evidence="9" id="KW-1185">Reference proteome</keyword>
<feature type="transmembrane region" description="Helical" evidence="6">
    <location>
        <begin position="214"/>
        <end position="234"/>
    </location>
</feature>
<dbReference type="AlphaFoldDB" id="A0A239BCW1"/>
<feature type="transmembrane region" description="Helical" evidence="6">
    <location>
        <begin position="241"/>
        <end position="260"/>
    </location>
</feature>
<feature type="transmembrane region" description="Helical" evidence="6">
    <location>
        <begin position="37"/>
        <end position="54"/>
    </location>
</feature>
<dbReference type="InterPro" id="IPR000620">
    <property type="entry name" value="EamA_dom"/>
</dbReference>
<proteinExistence type="inferred from homology"/>
<feature type="transmembrane region" description="Helical" evidence="6">
    <location>
        <begin position="92"/>
        <end position="109"/>
    </location>
</feature>
<dbReference type="InterPro" id="IPR050638">
    <property type="entry name" value="AA-Vitamin_Transporters"/>
</dbReference>
<evidence type="ECO:0000256" key="5">
    <source>
        <dbReference type="ARBA" id="ARBA00023136"/>
    </source>
</evidence>